<evidence type="ECO:0000313" key="2">
    <source>
        <dbReference type="EMBL" id="SEP69044.1"/>
    </source>
</evidence>
<keyword evidence="1" id="KW-1133">Transmembrane helix</keyword>
<dbReference type="AlphaFoldDB" id="A0A1H8ZXE2"/>
<keyword evidence="1" id="KW-0472">Membrane</keyword>
<keyword evidence="1" id="KW-0812">Transmembrane</keyword>
<gene>
    <name evidence="2" type="ORF">SAMN05216362_10299</name>
</gene>
<name>A0A1H8ZXE2_9BACI</name>
<evidence type="ECO:0000313" key="3">
    <source>
        <dbReference type="Proteomes" id="UP000199427"/>
    </source>
</evidence>
<accession>A0A1H8ZXE2</accession>
<sequence>MEEQLTKNDEQVDVLNLPPRRKIHRKKQGPKRKKEFNSVKVSQIILKALLILFIILIIFIPIAAVYWLQ</sequence>
<reference evidence="2 3" key="1">
    <citation type="submission" date="2016-10" db="EMBL/GenBank/DDBJ databases">
        <authorList>
            <person name="de Groot N.N."/>
        </authorList>
    </citation>
    <scope>NUCLEOTIDE SEQUENCE [LARGE SCALE GENOMIC DNA]</scope>
    <source>
        <strain evidence="2 3">DSM 21633</strain>
    </source>
</reference>
<dbReference type="EMBL" id="FOES01000002">
    <property type="protein sequence ID" value="SEP69044.1"/>
    <property type="molecule type" value="Genomic_DNA"/>
</dbReference>
<dbReference type="Proteomes" id="UP000199427">
    <property type="component" value="Unassembled WGS sequence"/>
</dbReference>
<keyword evidence="3" id="KW-1185">Reference proteome</keyword>
<proteinExistence type="predicted"/>
<protein>
    <submittedName>
        <fullName evidence="2">Uncharacterized protein</fullName>
    </submittedName>
</protein>
<evidence type="ECO:0000256" key="1">
    <source>
        <dbReference type="SAM" id="Phobius"/>
    </source>
</evidence>
<organism evidence="2 3">
    <name type="scientific">Piscibacillus halophilus</name>
    <dbReference type="NCBI Taxonomy" id="571933"/>
    <lineage>
        <taxon>Bacteria</taxon>
        <taxon>Bacillati</taxon>
        <taxon>Bacillota</taxon>
        <taxon>Bacilli</taxon>
        <taxon>Bacillales</taxon>
        <taxon>Bacillaceae</taxon>
        <taxon>Piscibacillus</taxon>
    </lineage>
</organism>
<feature type="transmembrane region" description="Helical" evidence="1">
    <location>
        <begin position="44"/>
        <end position="68"/>
    </location>
</feature>
<dbReference type="STRING" id="571933.SAMN05216362_10299"/>